<gene>
    <name evidence="1" type="ORF">COY93_01605</name>
</gene>
<comment type="caution">
    <text evidence="1">The sequence shown here is derived from an EMBL/GenBank/DDBJ whole genome shotgun (WGS) entry which is preliminary data.</text>
</comment>
<evidence type="ECO:0000313" key="2">
    <source>
        <dbReference type="Proteomes" id="UP000230973"/>
    </source>
</evidence>
<name>A0A2M7QBE9_9BACT</name>
<evidence type="ECO:0008006" key="3">
    <source>
        <dbReference type="Google" id="ProtNLM"/>
    </source>
</evidence>
<dbReference type="SUPFAM" id="SSF143081">
    <property type="entry name" value="BB1717-like"/>
    <property type="match status" value="1"/>
</dbReference>
<dbReference type="Proteomes" id="UP000230973">
    <property type="component" value="Unassembled WGS sequence"/>
</dbReference>
<protein>
    <recommendedName>
        <fullName evidence="3">Abasic site processing protein</fullName>
    </recommendedName>
</protein>
<reference evidence="2" key="1">
    <citation type="submission" date="2017-09" db="EMBL/GenBank/DDBJ databases">
        <title>Depth-based differentiation of microbial function through sediment-hosted aquifers and enrichment of novel symbionts in the deep terrestrial subsurface.</title>
        <authorList>
            <person name="Probst A.J."/>
            <person name="Ladd B."/>
            <person name="Jarett J.K."/>
            <person name="Geller-Mcgrath D.E."/>
            <person name="Sieber C.M.K."/>
            <person name="Emerson J.B."/>
            <person name="Anantharaman K."/>
            <person name="Thomas B.C."/>
            <person name="Malmstrom R."/>
            <person name="Stieglmeier M."/>
            <person name="Klingl A."/>
            <person name="Woyke T."/>
            <person name="Ryan C.M."/>
            <person name="Banfield J.F."/>
        </authorList>
    </citation>
    <scope>NUCLEOTIDE SEQUENCE [LARGE SCALE GENOMIC DNA]</scope>
</reference>
<dbReference type="InterPro" id="IPR003738">
    <property type="entry name" value="SRAP"/>
</dbReference>
<dbReference type="GO" id="GO:0003697">
    <property type="term" value="F:single-stranded DNA binding"/>
    <property type="evidence" value="ECO:0007669"/>
    <property type="project" value="InterPro"/>
</dbReference>
<dbReference type="Pfam" id="PF02586">
    <property type="entry name" value="SRAP"/>
    <property type="match status" value="1"/>
</dbReference>
<sequence>MRISLELRTTPSQLTARFSVPSGGARTDRQRVEPGAWGAVIRDSAGRSMELMRWGKGESRLSDDVRLSVDVRIEDLVGRHSRHLLERRLLVPVSSFSVGSGGEMRRFRSVDGGLLTLAGVWDVDGYWRGRPVRCFRVVTGPGDALARLPLVLRSENERIWLNPFAADTALLDALEPLNEDSLEIS</sequence>
<proteinExistence type="predicted"/>
<organism evidence="1 2">
    <name type="scientific">Candidatus Uhrbacteria bacterium CG_4_10_14_0_8_um_filter_58_22</name>
    <dbReference type="NCBI Taxonomy" id="1975029"/>
    <lineage>
        <taxon>Bacteria</taxon>
        <taxon>Candidatus Uhriibacteriota</taxon>
    </lineage>
</organism>
<dbReference type="AlphaFoldDB" id="A0A2M7QBE9"/>
<dbReference type="GO" id="GO:0106300">
    <property type="term" value="P:protein-DNA covalent cross-linking repair"/>
    <property type="evidence" value="ECO:0007669"/>
    <property type="project" value="InterPro"/>
</dbReference>
<dbReference type="Gene3D" id="3.90.1680.10">
    <property type="entry name" value="SOS response associated peptidase-like"/>
    <property type="match status" value="1"/>
</dbReference>
<accession>A0A2M7QBE9</accession>
<dbReference type="EMBL" id="PFLC01000021">
    <property type="protein sequence ID" value="PIY62980.1"/>
    <property type="molecule type" value="Genomic_DNA"/>
</dbReference>
<dbReference type="InterPro" id="IPR036590">
    <property type="entry name" value="SRAP-like"/>
</dbReference>
<evidence type="ECO:0000313" key="1">
    <source>
        <dbReference type="EMBL" id="PIY62980.1"/>
    </source>
</evidence>